<dbReference type="InterPro" id="IPR005052">
    <property type="entry name" value="Lectin_leg"/>
</dbReference>
<dbReference type="GO" id="GO:0006888">
    <property type="term" value="P:endoplasmic reticulum to Golgi vesicle-mediated transport"/>
    <property type="evidence" value="ECO:0007669"/>
    <property type="project" value="TreeGrafter"/>
</dbReference>
<name>A0A8H7EUG0_9FUNG</name>
<dbReference type="Proteomes" id="UP000605846">
    <property type="component" value="Unassembled WGS sequence"/>
</dbReference>
<comment type="caution">
    <text evidence="11">The sequence shown here is derived from an EMBL/GenBank/DDBJ whole genome shotgun (WGS) entry which is preliminary data.</text>
</comment>
<keyword evidence="5 8" id="KW-0472">Membrane</keyword>
<reference evidence="11" key="1">
    <citation type="submission" date="2020-01" db="EMBL/GenBank/DDBJ databases">
        <title>Genome Sequencing of Three Apophysomyces-Like Fungal Strains Confirms a Novel Fungal Genus in the Mucoromycota with divergent Burkholderia-like Endosymbiotic Bacteria.</title>
        <authorList>
            <person name="Stajich J.E."/>
            <person name="Macias A.M."/>
            <person name="Carter-House D."/>
            <person name="Lovett B."/>
            <person name="Kasson L.R."/>
            <person name="Berry K."/>
            <person name="Grigoriev I."/>
            <person name="Chang Y."/>
            <person name="Spatafora J."/>
            <person name="Kasson M.T."/>
        </authorList>
    </citation>
    <scope>NUCLEOTIDE SEQUENCE</scope>
    <source>
        <strain evidence="11">NRRL A-21654</strain>
    </source>
</reference>
<gene>
    <name evidence="11" type="ORF">EC973_007094</name>
</gene>
<dbReference type="EMBL" id="JABAYA010000005">
    <property type="protein sequence ID" value="KAF7731989.1"/>
    <property type="molecule type" value="Genomic_DNA"/>
</dbReference>
<dbReference type="OrthoDB" id="10265193at2759"/>
<dbReference type="InterPro" id="IPR013320">
    <property type="entry name" value="ConA-like_dom_sf"/>
</dbReference>
<feature type="domain" description="L-type lectin-like" evidence="10">
    <location>
        <begin position="49"/>
        <end position="264"/>
    </location>
</feature>
<sequence length="441" mass="49549">MRLYSLLTLASLLLAQSQTTEAAGKFWYSGKSSAQEPETVNSQVEAPISKFDYKLTFKKPYYYNGTVPYWTTGGDVIQAEDFVRLSPSVPNTKGWIWSDIPNPYKEWEVEIAFMVKGSYLHSGRGLAFWYTKDSKIEGPVFGSKDKWDGLSVWLDSANPQTHTPTTMVILNDGTKAMASGGVDPTKHMLGSCSINYRNTGFPAYLKVIYKDNTLSVLLDPTSGGMDYRLCTRNSGIDLPDKYFFGLSKIEEAEYQIRKLREAAQGDEVKGESAASLAVIFDTQRRALESLQMLQLQLEALGAPSPDALLRGDFERKTGQNGNKEQLSEISRVSDQIRQGSKSLAGQIDQKARQQEDRISELHETLKRLEAIVSSLDNRMSAQTSNMQKKINKMTKDSADAKGTLSTVLKYLFYVIIVQGMIALGVYIYWKLRVERFEKKFL</sequence>
<dbReference type="AlphaFoldDB" id="A0A8H7EUG0"/>
<evidence type="ECO:0000256" key="7">
    <source>
        <dbReference type="SAM" id="MobiDB-lite"/>
    </source>
</evidence>
<feature type="chain" id="PRO_5034535623" description="L-type lectin-like domain-containing protein" evidence="9">
    <location>
        <begin position="23"/>
        <end position="441"/>
    </location>
</feature>
<keyword evidence="12" id="KW-1185">Reference proteome</keyword>
<dbReference type="GO" id="GO:0000139">
    <property type="term" value="C:Golgi membrane"/>
    <property type="evidence" value="ECO:0007669"/>
    <property type="project" value="TreeGrafter"/>
</dbReference>
<dbReference type="GO" id="GO:0005789">
    <property type="term" value="C:endoplasmic reticulum membrane"/>
    <property type="evidence" value="ECO:0007669"/>
    <property type="project" value="TreeGrafter"/>
</dbReference>
<dbReference type="Gene3D" id="2.60.120.200">
    <property type="match status" value="1"/>
</dbReference>
<dbReference type="GO" id="GO:0005793">
    <property type="term" value="C:endoplasmic reticulum-Golgi intermediate compartment"/>
    <property type="evidence" value="ECO:0007669"/>
    <property type="project" value="TreeGrafter"/>
</dbReference>
<feature type="region of interest" description="Disordered" evidence="7">
    <location>
        <begin position="308"/>
        <end position="331"/>
    </location>
</feature>
<evidence type="ECO:0000256" key="2">
    <source>
        <dbReference type="ARBA" id="ARBA00022692"/>
    </source>
</evidence>
<keyword evidence="6" id="KW-0175">Coiled coil</keyword>
<proteinExistence type="predicted"/>
<evidence type="ECO:0000256" key="3">
    <source>
        <dbReference type="ARBA" id="ARBA00022729"/>
    </source>
</evidence>
<dbReference type="PROSITE" id="PS51328">
    <property type="entry name" value="L_LECTIN_LIKE"/>
    <property type="match status" value="1"/>
</dbReference>
<evidence type="ECO:0000256" key="9">
    <source>
        <dbReference type="SAM" id="SignalP"/>
    </source>
</evidence>
<accession>A0A8H7EUG0</accession>
<evidence type="ECO:0000256" key="1">
    <source>
        <dbReference type="ARBA" id="ARBA00004479"/>
    </source>
</evidence>
<dbReference type="SUPFAM" id="SSF49899">
    <property type="entry name" value="Concanavalin A-like lectins/glucanases"/>
    <property type="match status" value="1"/>
</dbReference>
<feature type="coiled-coil region" evidence="6">
    <location>
        <begin position="351"/>
        <end position="378"/>
    </location>
</feature>
<feature type="signal peptide" evidence="9">
    <location>
        <begin position="1"/>
        <end position="22"/>
    </location>
</feature>
<feature type="transmembrane region" description="Helical" evidence="8">
    <location>
        <begin position="410"/>
        <end position="429"/>
    </location>
</feature>
<keyword evidence="4 8" id="KW-1133">Transmembrane helix</keyword>
<comment type="subcellular location">
    <subcellularLocation>
        <location evidence="1">Membrane</location>
        <topology evidence="1">Single-pass type I membrane protein</topology>
    </subcellularLocation>
</comment>
<evidence type="ECO:0000259" key="10">
    <source>
        <dbReference type="PROSITE" id="PS51328"/>
    </source>
</evidence>
<evidence type="ECO:0000313" key="11">
    <source>
        <dbReference type="EMBL" id="KAF7731989.1"/>
    </source>
</evidence>
<evidence type="ECO:0000256" key="4">
    <source>
        <dbReference type="ARBA" id="ARBA00022989"/>
    </source>
</evidence>
<protein>
    <recommendedName>
        <fullName evidence="10">L-type lectin-like domain-containing protein</fullName>
    </recommendedName>
</protein>
<dbReference type="Pfam" id="PF03388">
    <property type="entry name" value="Lectin_leg-like"/>
    <property type="match status" value="1"/>
</dbReference>
<dbReference type="InterPro" id="IPR051136">
    <property type="entry name" value="Intracellular_Lectin-GPT"/>
</dbReference>
<evidence type="ECO:0000256" key="5">
    <source>
        <dbReference type="ARBA" id="ARBA00023136"/>
    </source>
</evidence>
<evidence type="ECO:0000256" key="6">
    <source>
        <dbReference type="SAM" id="Coils"/>
    </source>
</evidence>
<evidence type="ECO:0000313" key="12">
    <source>
        <dbReference type="Proteomes" id="UP000605846"/>
    </source>
</evidence>
<dbReference type="GO" id="GO:0005537">
    <property type="term" value="F:D-mannose binding"/>
    <property type="evidence" value="ECO:0007669"/>
    <property type="project" value="TreeGrafter"/>
</dbReference>
<dbReference type="PANTHER" id="PTHR12223:SF28">
    <property type="entry name" value="LECTIN, MANNOSE BINDING 1 LIKE"/>
    <property type="match status" value="1"/>
</dbReference>
<keyword evidence="2 8" id="KW-0812">Transmembrane</keyword>
<organism evidence="11 12">
    <name type="scientific">Apophysomyces ossiformis</name>
    <dbReference type="NCBI Taxonomy" id="679940"/>
    <lineage>
        <taxon>Eukaryota</taxon>
        <taxon>Fungi</taxon>
        <taxon>Fungi incertae sedis</taxon>
        <taxon>Mucoromycota</taxon>
        <taxon>Mucoromycotina</taxon>
        <taxon>Mucoromycetes</taxon>
        <taxon>Mucorales</taxon>
        <taxon>Mucorineae</taxon>
        <taxon>Mucoraceae</taxon>
        <taxon>Apophysomyces</taxon>
    </lineage>
</organism>
<feature type="compositionally biased region" description="Polar residues" evidence="7">
    <location>
        <begin position="318"/>
        <end position="331"/>
    </location>
</feature>
<dbReference type="PANTHER" id="PTHR12223">
    <property type="entry name" value="VESICULAR MANNOSE-BINDING LECTIN"/>
    <property type="match status" value="1"/>
</dbReference>
<dbReference type="GO" id="GO:0030134">
    <property type="term" value="C:COPII-coated ER to Golgi transport vesicle"/>
    <property type="evidence" value="ECO:0007669"/>
    <property type="project" value="TreeGrafter"/>
</dbReference>
<evidence type="ECO:0000256" key="8">
    <source>
        <dbReference type="SAM" id="Phobius"/>
    </source>
</evidence>
<keyword evidence="3 9" id="KW-0732">Signal</keyword>